<dbReference type="SUPFAM" id="SSF58113">
    <property type="entry name" value="Apolipoprotein A-I"/>
    <property type="match status" value="1"/>
</dbReference>
<evidence type="ECO:0000256" key="3">
    <source>
        <dbReference type="SAM" id="SignalP"/>
    </source>
</evidence>
<feature type="coiled-coil region" evidence="1">
    <location>
        <begin position="175"/>
        <end position="231"/>
    </location>
</feature>
<feature type="compositionally biased region" description="Low complexity" evidence="2">
    <location>
        <begin position="55"/>
        <end position="65"/>
    </location>
</feature>
<protein>
    <submittedName>
        <fullName evidence="4">Uncharacterized protein</fullName>
    </submittedName>
</protein>
<feature type="compositionally biased region" description="Low complexity" evidence="2">
    <location>
        <begin position="30"/>
        <end position="47"/>
    </location>
</feature>
<dbReference type="Gene3D" id="1.20.5.1230">
    <property type="entry name" value="Apolipoprotein A-I"/>
    <property type="match status" value="1"/>
</dbReference>
<evidence type="ECO:0000313" key="4">
    <source>
        <dbReference type="EMBL" id="QRG06718.1"/>
    </source>
</evidence>
<evidence type="ECO:0000256" key="2">
    <source>
        <dbReference type="SAM" id="MobiDB-lite"/>
    </source>
</evidence>
<accession>A0A974PN79</accession>
<dbReference type="AlphaFoldDB" id="A0A974PN79"/>
<proteinExistence type="predicted"/>
<reference evidence="4 5" key="1">
    <citation type="submission" date="2020-10" db="EMBL/GenBank/DDBJ databases">
        <title>Degradation of 1,4-Dioxane by Xanthobacter sp. YN2, via a Novel Group-2 Soluble Di-Iron Monooxygenase.</title>
        <authorList>
            <person name="Ma F."/>
            <person name="Wang Y."/>
            <person name="Yang J."/>
            <person name="Guo H."/>
            <person name="Su D."/>
            <person name="Yu L."/>
        </authorList>
    </citation>
    <scope>NUCLEOTIDE SEQUENCE [LARGE SCALE GENOMIC DNA]</scope>
    <source>
        <strain evidence="4 5">YN2</strain>
    </source>
</reference>
<keyword evidence="1" id="KW-0175">Coiled coil</keyword>
<dbReference type="Proteomes" id="UP000596427">
    <property type="component" value="Chromosome"/>
</dbReference>
<dbReference type="RefSeq" id="WP_203193626.1">
    <property type="nucleotide sequence ID" value="NZ_CP063362.1"/>
</dbReference>
<feature type="chain" id="PRO_5036718395" evidence="3">
    <location>
        <begin position="27"/>
        <end position="266"/>
    </location>
</feature>
<dbReference type="KEGG" id="xdi:EZH22_28125"/>
<sequence>MPFRAWKMGAALFGWIAILSAATAHAEDLATTPAPAAEPAQGAAPEVKPAPAPAAAPSSTTVPADPSLTRQAIAWSQERLAELDASVLVVEENAAELKGALKAKADAAVKQLQETRNAYRAKAEAMLDNSRTWTAAQITDARKSLDDTWKTFQKEVDTYLDEVHADFDTRKAVLLAQVEGRQKALESTIAQLKADAAKLAQDQRAAVDQQIAALEKKVEELKTRAASLKKAGASSWDKAKQAYEDVRTRVVETYQSIRDSLSDAMK</sequence>
<evidence type="ECO:0000313" key="5">
    <source>
        <dbReference type="Proteomes" id="UP000596427"/>
    </source>
</evidence>
<feature type="region of interest" description="Disordered" evidence="2">
    <location>
        <begin position="30"/>
        <end position="65"/>
    </location>
</feature>
<gene>
    <name evidence="4" type="ORF">EZH22_28125</name>
</gene>
<dbReference type="EMBL" id="CP063362">
    <property type="protein sequence ID" value="QRG06718.1"/>
    <property type="molecule type" value="Genomic_DNA"/>
</dbReference>
<keyword evidence="3" id="KW-0732">Signal</keyword>
<feature type="coiled-coil region" evidence="1">
    <location>
        <begin position="102"/>
        <end position="129"/>
    </location>
</feature>
<organism evidence="4 5">
    <name type="scientific">Xanthobacter dioxanivorans</name>
    <dbReference type="NCBI Taxonomy" id="2528964"/>
    <lineage>
        <taxon>Bacteria</taxon>
        <taxon>Pseudomonadati</taxon>
        <taxon>Pseudomonadota</taxon>
        <taxon>Alphaproteobacteria</taxon>
        <taxon>Hyphomicrobiales</taxon>
        <taxon>Xanthobacteraceae</taxon>
        <taxon>Xanthobacter</taxon>
    </lineage>
</organism>
<feature type="signal peptide" evidence="3">
    <location>
        <begin position="1"/>
        <end position="26"/>
    </location>
</feature>
<evidence type="ECO:0000256" key="1">
    <source>
        <dbReference type="SAM" id="Coils"/>
    </source>
</evidence>
<name>A0A974PN79_9HYPH</name>
<keyword evidence="5" id="KW-1185">Reference proteome</keyword>